<protein>
    <submittedName>
        <fullName evidence="1">Uncharacterized protein</fullName>
    </submittedName>
</protein>
<proteinExistence type="predicted"/>
<sequence length="245" mass="28004">MEIPGIIHMAFCPSLQPLPEHERSSSNIIARHFINLWLLYIDQHRRWRHFDALLQTHFRPWFEQHARGLATFKSITERIAKQQHSCSFNADQYMALALWASRHAHSTAPTQAQLRAVHDSYFVQGGVWINDTTASILASMDVFTVSPEHTAVLLLYHCRDPRVYVEMVGTQGTLNQGLRDQTAAFISILKNIQDAQQATLDVMSGRQSRYTLTPAVTPLPPPQDSSTAAVNTDDMDEFQWRELYM</sequence>
<dbReference type="GeneID" id="16071506"/>
<dbReference type="Proteomes" id="UP000007799">
    <property type="component" value="Unassembled WGS sequence"/>
</dbReference>
<dbReference type="RefSeq" id="XP_004990944.1">
    <property type="nucleotide sequence ID" value="XM_004990887.1"/>
</dbReference>
<name>F2UIQ6_SALR5</name>
<evidence type="ECO:0000313" key="1">
    <source>
        <dbReference type="EMBL" id="EGD77105.1"/>
    </source>
</evidence>
<dbReference type="KEGG" id="sre:PTSG_07440"/>
<organism evidence="2">
    <name type="scientific">Salpingoeca rosetta (strain ATCC 50818 / BSB-021)</name>
    <dbReference type="NCBI Taxonomy" id="946362"/>
    <lineage>
        <taxon>Eukaryota</taxon>
        <taxon>Choanoflagellata</taxon>
        <taxon>Craspedida</taxon>
        <taxon>Salpingoecidae</taxon>
        <taxon>Salpingoeca</taxon>
    </lineage>
</organism>
<accession>F2UIQ6</accession>
<evidence type="ECO:0000313" key="2">
    <source>
        <dbReference type="Proteomes" id="UP000007799"/>
    </source>
</evidence>
<gene>
    <name evidence="1" type="ORF">PTSG_07440</name>
</gene>
<reference evidence="1" key="1">
    <citation type="submission" date="2009-08" db="EMBL/GenBank/DDBJ databases">
        <title>Annotation of Salpingoeca rosetta.</title>
        <authorList>
            <consortium name="The Broad Institute Genome Sequencing Platform"/>
            <person name="Russ C."/>
            <person name="Cuomo C."/>
            <person name="Burger G."/>
            <person name="Gray M.W."/>
            <person name="Holland P.W.H."/>
            <person name="King N."/>
            <person name="Lang F.B.F."/>
            <person name="Roger A.J."/>
            <person name="Ruiz-Trillo I."/>
            <person name="Young S.K."/>
            <person name="Zeng Q."/>
            <person name="Gargeya S."/>
            <person name="Alvarado L."/>
            <person name="Berlin A."/>
            <person name="Chapman S.B."/>
            <person name="Chen Z."/>
            <person name="Freedman E."/>
            <person name="Gellesch M."/>
            <person name="Goldberg J."/>
            <person name="Griggs A."/>
            <person name="Gujja S."/>
            <person name="Heilman E."/>
            <person name="Heiman D."/>
            <person name="Howarth C."/>
            <person name="Mehta T."/>
            <person name="Neiman D."/>
            <person name="Pearson M."/>
            <person name="Roberts A."/>
            <person name="Saif S."/>
            <person name="Shea T."/>
            <person name="Shenoy N."/>
            <person name="Sisk P."/>
            <person name="Stolte C."/>
            <person name="Sykes S."/>
            <person name="White J."/>
            <person name="Yandava C."/>
            <person name="Haas B."/>
            <person name="Nusbaum C."/>
            <person name="Birren B."/>
        </authorList>
    </citation>
    <scope>NUCLEOTIDE SEQUENCE [LARGE SCALE GENOMIC DNA]</scope>
    <source>
        <strain evidence="1">ATCC 50818</strain>
    </source>
</reference>
<dbReference type="InParanoid" id="F2UIQ6"/>
<dbReference type="EMBL" id="GL832976">
    <property type="protein sequence ID" value="EGD77105.1"/>
    <property type="molecule type" value="Genomic_DNA"/>
</dbReference>
<keyword evidence="2" id="KW-1185">Reference proteome</keyword>
<dbReference type="AlphaFoldDB" id="F2UIQ6"/>